<name>A0A832EC30_9BACT</name>
<evidence type="ECO:0008006" key="2">
    <source>
        <dbReference type="Google" id="ProtNLM"/>
    </source>
</evidence>
<gene>
    <name evidence="1" type="ORF">ENS06_00320</name>
</gene>
<reference evidence="1" key="1">
    <citation type="journal article" date="2020" name="mSystems">
        <title>Genome- and Community-Level Interaction Insights into Carbon Utilization and Element Cycling Functions of Hydrothermarchaeota in Hydrothermal Sediment.</title>
        <authorList>
            <person name="Zhou Z."/>
            <person name="Liu Y."/>
            <person name="Xu W."/>
            <person name="Pan J."/>
            <person name="Luo Z.H."/>
            <person name="Li M."/>
        </authorList>
    </citation>
    <scope>NUCLEOTIDE SEQUENCE [LARGE SCALE GENOMIC DNA]</scope>
    <source>
        <strain evidence="1">SpSt-456</strain>
    </source>
</reference>
<proteinExistence type="predicted"/>
<dbReference type="AlphaFoldDB" id="A0A832EC30"/>
<accession>A0A832EC30</accession>
<dbReference type="EMBL" id="DSTK01000004">
    <property type="protein sequence ID" value="HFK95751.1"/>
    <property type="molecule type" value="Genomic_DNA"/>
</dbReference>
<organism evidence="1">
    <name type="scientific">Desulfacinum infernum</name>
    <dbReference type="NCBI Taxonomy" id="35837"/>
    <lineage>
        <taxon>Bacteria</taxon>
        <taxon>Pseudomonadati</taxon>
        <taxon>Thermodesulfobacteriota</taxon>
        <taxon>Syntrophobacteria</taxon>
        <taxon>Syntrophobacterales</taxon>
        <taxon>Syntrophobacteraceae</taxon>
        <taxon>Desulfacinum</taxon>
    </lineage>
</organism>
<comment type="caution">
    <text evidence="1">The sequence shown here is derived from an EMBL/GenBank/DDBJ whole genome shotgun (WGS) entry which is preliminary data.</text>
</comment>
<protein>
    <recommendedName>
        <fullName evidence="2">DUF3604 domain-containing protein</fullName>
    </recommendedName>
</protein>
<dbReference type="SUPFAM" id="SSF89550">
    <property type="entry name" value="PHP domain-like"/>
    <property type="match status" value="1"/>
</dbReference>
<evidence type="ECO:0000313" key="1">
    <source>
        <dbReference type="EMBL" id="HFK95751.1"/>
    </source>
</evidence>
<dbReference type="InterPro" id="IPR016195">
    <property type="entry name" value="Pol/histidinol_Pase-like"/>
</dbReference>
<sequence>MTRKNRKKMFFTNLLLALVFLMPSLGFGAERWLTGDFHQHSYFTDGSWPMNDLDPSGVPVNTRLDPLPSGYIQGVLPTGYRYGLDFQANSEHGGRFNRDGFGKAWTTYSPNPILGDDPSSGKMWRWQSLISPSTDIPGYTGAAYLGAYDWIQVIRQNYPNKITMTGMEWNMPGHEHCSTGIIAENALPIAEFEYRFDNSDTDGTLTTTTATIMGWSGKKQNTEYTVAYPALGLNATHEKALDGVLWMQAHYPTTSWAIPAHVERRGCGGVGNSGYTIAALRDLNDNAPDVAFGFEGIPGHQKSSQRGEFGTSSCGGGTYGGAGIYVAQAGGVWDNLLADGRRFFLFASSDFHDTKNDFWPGEYTKTYVKVKDDTLKNGTFTAQDVVNGLRSGNAFVTHGDLINELDFRAFPGSSVKNQSGTNSATMGETLWVGKKEKITVQIRFKSPERNNCTPGVNASQGHVCKPPVVHHVQLIQGRINPTKATKFLEDGVTPNPAYNVVDSTVAEVVAVFDATSWKIDKNGYTTMTYTVPHVDKDTFFRIRGTNLGYGEVKKDGAGNVIYGTDADGNPLKNTPGTNNADMAWDDLWFYSNPIFVKVR</sequence>